<gene>
    <name evidence="2" type="ORF">SAMN05660662_3379</name>
</gene>
<dbReference type="EMBL" id="FNBT01000006">
    <property type="protein sequence ID" value="SDF77710.1"/>
    <property type="molecule type" value="Genomic_DNA"/>
</dbReference>
<keyword evidence="1" id="KW-1133">Transmembrane helix</keyword>
<evidence type="ECO:0000256" key="1">
    <source>
        <dbReference type="SAM" id="Phobius"/>
    </source>
</evidence>
<dbReference type="AlphaFoldDB" id="A0A1G7NWY2"/>
<protein>
    <submittedName>
        <fullName evidence="2">Uncharacterized protein</fullName>
    </submittedName>
</protein>
<keyword evidence="3" id="KW-1185">Reference proteome</keyword>
<proteinExistence type="predicted"/>
<evidence type="ECO:0000313" key="2">
    <source>
        <dbReference type="EMBL" id="SDF77710.1"/>
    </source>
</evidence>
<dbReference type="Proteomes" id="UP000199406">
    <property type="component" value="Unassembled WGS sequence"/>
</dbReference>
<name>A0A1G7NWY2_9ACTN</name>
<sequence>MLWAIVAAALLTVPVGVALSTARVRSWVVWAIAAVAVLLAVGGWVIFSVDPANADFFVG</sequence>
<dbReference type="RefSeq" id="WP_091769255.1">
    <property type="nucleotide sequence ID" value="NZ_FNBT01000006.1"/>
</dbReference>
<feature type="transmembrane region" description="Helical" evidence="1">
    <location>
        <begin position="28"/>
        <end position="47"/>
    </location>
</feature>
<keyword evidence="1" id="KW-0812">Transmembrane</keyword>
<evidence type="ECO:0000313" key="3">
    <source>
        <dbReference type="Proteomes" id="UP000199406"/>
    </source>
</evidence>
<organism evidence="2 3">
    <name type="scientific">Blastococcus aurantiacus</name>
    <dbReference type="NCBI Taxonomy" id="1550231"/>
    <lineage>
        <taxon>Bacteria</taxon>
        <taxon>Bacillati</taxon>
        <taxon>Actinomycetota</taxon>
        <taxon>Actinomycetes</taxon>
        <taxon>Geodermatophilales</taxon>
        <taxon>Geodermatophilaceae</taxon>
        <taxon>Blastococcus</taxon>
    </lineage>
</organism>
<reference evidence="3" key="1">
    <citation type="submission" date="2016-10" db="EMBL/GenBank/DDBJ databases">
        <authorList>
            <person name="Varghese N."/>
            <person name="Submissions S."/>
        </authorList>
    </citation>
    <scope>NUCLEOTIDE SEQUENCE [LARGE SCALE GENOMIC DNA]</scope>
    <source>
        <strain evidence="3">DSM 44268</strain>
    </source>
</reference>
<accession>A0A1G7NWY2</accession>
<keyword evidence="1" id="KW-0472">Membrane</keyword>